<evidence type="ECO:0000256" key="4">
    <source>
        <dbReference type="ARBA" id="ARBA00022538"/>
    </source>
</evidence>
<dbReference type="Pfam" id="PF06736">
    <property type="entry name" value="TMEM175"/>
    <property type="match status" value="1"/>
</dbReference>
<evidence type="ECO:0000256" key="3">
    <source>
        <dbReference type="ARBA" id="ARBA00022448"/>
    </source>
</evidence>
<comment type="similarity">
    <text evidence="2">Belongs to the TMEM175 family.</text>
</comment>
<dbReference type="KEGG" id="ssua:FPZ54_09810"/>
<evidence type="ECO:0000256" key="8">
    <source>
        <dbReference type="ARBA" id="ARBA00022989"/>
    </source>
</evidence>
<keyword evidence="6" id="KW-0631">Potassium channel</keyword>
<keyword evidence="3" id="KW-0813">Transport</keyword>
<evidence type="ECO:0000256" key="7">
    <source>
        <dbReference type="ARBA" id="ARBA00022958"/>
    </source>
</evidence>
<evidence type="ECO:0000256" key="9">
    <source>
        <dbReference type="ARBA" id="ARBA00023065"/>
    </source>
</evidence>
<dbReference type="GO" id="GO:0005267">
    <property type="term" value="F:potassium channel activity"/>
    <property type="evidence" value="ECO:0007669"/>
    <property type="project" value="UniProtKB-KW"/>
</dbReference>
<accession>A0A518RFQ6</accession>
<evidence type="ECO:0000313" key="15">
    <source>
        <dbReference type="EMBL" id="QDX26290.1"/>
    </source>
</evidence>
<feature type="region of interest" description="Disordered" evidence="13">
    <location>
        <begin position="213"/>
        <end position="254"/>
    </location>
</feature>
<comment type="catalytic activity">
    <reaction evidence="12">
        <text>K(+)(in) = K(+)(out)</text>
        <dbReference type="Rhea" id="RHEA:29463"/>
        <dbReference type="ChEBI" id="CHEBI:29103"/>
    </reaction>
</comment>
<evidence type="ECO:0000256" key="5">
    <source>
        <dbReference type="ARBA" id="ARBA00022692"/>
    </source>
</evidence>
<comment type="subcellular location">
    <subcellularLocation>
        <location evidence="1">Membrane</location>
        <topology evidence="1">Multi-pass membrane protein</topology>
    </subcellularLocation>
</comment>
<evidence type="ECO:0000256" key="2">
    <source>
        <dbReference type="ARBA" id="ARBA00006920"/>
    </source>
</evidence>
<keyword evidence="7" id="KW-0630">Potassium</keyword>
<keyword evidence="10 14" id="KW-0472">Membrane</keyword>
<name>A0A518RFQ6_9SPHN</name>
<feature type="transmembrane region" description="Helical" evidence="14">
    <location>
        <begin position="184"/>
        <end position="201"/>
    </location>
</feature>
<evidence type="ECO:0000256" key="12">
    <source>
        <dbReference type="ARBA" id="ARBA00034430"/>
    </source>
</evidence>
<evidence type="ECO:0000313" key="16">
    <source>
        <dbReference type="Proteomes" id="UP000318055"/>
    </source>
</evidence>
<feature type="transmembrane region" description="Helical" evidence="14">
    <location>
        <begin position="12"/>
        <end position="32"/>
    </location>
</feature>
<organism evidence="15 16">
    <name type="scientific">Sphingomonas suaedae</name>
    <dbReference type="NCBI Taxonomy" id="2599297"/>
    <lineage>
        <taxon>Bacteria</taxon>
        <taxon>Pseudomonadati</taxon>
        <taxon>Pseudomonadota</taxon>
        <taxon>Alphaproteobacteria</taxon>
        <taxon>Sphingomonadales</taxon>
        <taxon>Sphingomonadaceae</taxon>
        <taxon>Sphingomonas</taxon>
    </lineage>
</organism>
<dbReference type="Proteomes" id="UP000318055">
    <property type="component" value="Chromosome"/>
</dbReference>
<proteinExistence type="inferred from homology"/>
<keyword evidence="16" id="KW-1185">Reference proteome</keyword>
<dbReference type="GO" id="GO:0015252">
    <property type="term" value="F:proton channel activity"/>
    <property type="evidence" value="ECO:0007669"/>
    <property type="project" value="InterPro"/>
</dbReference>
<sequence length="254" mass="26659">MTEREATRADNFTDAAFAFAVTLMVVGGGGAAGDGGTLETAVAAIPSFVIGFATMAMFWWSHVRWRRLRGAGDARSLLLTLLLVFTVLIYVVPLRAMAASFAAFLVGDFAGYSGSLSRLFTVYGLGFTAMSALTAALYHDVRRRPDLSPDDAREGRGQVGIWSILAGTGFASTALALIPGFAAVAPFLYATLPISIGIFAWRFDWSGTPGKAEPLLAPGDVEAAGDDDRGADPGPGAGQHPEQDIAIERGPEQA</sequence>
<reference evidence="15 16" key="1">
    <citation type="submission" date="2019-07" db="EMBL/GenBank/DDBJ databases">
        <title>Sphingomonas alkalisoli sp. nov., isolated from rhizosphere soil of Suaedae salsa.</title>
        <authorList>
            <person name="Zhang H."/>
            <person name="Xu L."/>
            <person name="Zhang J.-X."/>
            <person name="Sun J.-Q."/>
        </authorList>
    </citation>
    <scope>NUCLEOTIDE SEQUENCE [LARGE SCALE GENOMIC DNA]</scope>
    <source>
        <strain evidence="15 16">XS-10</strain>
    </source>
</reference>
<feature type="compositionally biased region" description="Basic and acidic residues" evidence="13">
    <location>
        <begin position="241"/>
        <end position="254"/>
    </location>
</feature>
<keyword evidence="9" id="KW-0406">Ion transport</keyword>
<evidence type="ECO:0000256" key="1">
    <source>
        <dbReference type="ARBA" id="ARBA00004141"/>
    </source>
</evidence>
<feature type="transmembrane region" description="Helical" evidence="14">
    <location>
        <begin position="119"/>
        <end position="138"/>
    </location>
</feature>
<dbReference type="EMBL" id="CP042239">
    <property type="protein sequence ID" value="QDX26290.1"/>
    <property type="molecule type" value="Genomic_DNA"/>
</dbReference>
<evidence type="ECO:0000256" key="11">
    <source>
        <dbReference type="ARBA" id="ARBA00023303"/>
    </source>
</evidence>
<dbReference type="OrthoDB" id="7570568at2"/>
<evidence type="ECO:0000256" key="6">
    <source>
        <dbReference type="ARBA" id="ARBA00022826"/>
    </source>
</evidence>
<keyword evidence="4" id="KW-0633">Potassium transport</keyword>
<feature type="transmembrane region" description="Helical" evidence="14">
    <location>
        <begin position="81"/>
        <end position="107"/>
    </location>
</feature>
<feature type="transmembrane region" description="Helical" evidence="14">
    <location>
        <begin position="159"/>
        <end position="178"/>
    </location>
</feature>
<evidence type="ECO:0000256" key="10">
    <source>
        <dbReference type="ARBA" id="ARBA00023136"/>
    </source>
</evidence>
<dbReference type="GO" id="GO:0016020">
    <property type="term" value="C:membrane"/>
    <property type="evidence" value="ECO:0007669"/>
    <property type="project" value="UniProtKB-SubCell"/>
</dbReference>
<dbReference type="AlphaFoldDB" id="A0A518RFQ6"/>
<dbReference type="InterPro" id="IPR010617">
    <property type="entry name" value="TMEM175-like"/>
</dbReference>
<gene>
    <name evidence="15" type="ORF">FPZ54_09810</name>
</gene>
<protein>
    <submittedName>
        <fullName evidence="15">DUF1211 domain-containing protein</fullName>
    </submittedName>
</protein>
<keyword evidence="11" id="KW-0407">Ion channel</keyword>
<keyword evidence="8 14" id="KW-1133">Transmembrane helix</keyword>
<feature type="transmembrane region" description="Helical" evidence="14">
    <location>
        <begin position="38"/>
        <end position="60"/>
    </location>
</feature>
<evidence type="ECO:0000256" key="13">
    <source>
        <dbReference type="SAM" id="MobiDB-lite"/>
    </source>
</evidence>
<keyword evidence="5 14" id="KW-0812">Transmembrane</keyword>
<evidence type="ECO:0000256" key="14">
    <source>
        <dbReference type="SAM" id="Phobius"/>
    </source>
</evidence>